<feature type="region of interest" description="Disordered" evidence="1">
    <location>
        <begin position="91"/>
        <end position="236"/>
    </location>
</feature>
<dbReference type="GeneID" id="20638009"/>
<reference evidence="2 3" key="1">
    <citation type="journal article" date="2006" name="Science">
        <title>Phytophthora genome sequences uncover evolutionary origins and mechanisms of pathogenesis.</title>
        <authorList>
            <person name="Tyler B.M."/>
            <person name="Tripathy S."/>
            <person name="Zhang X."/>
            <person name="Dehal P."/>
            <person name="Jiang R.H."/>
            <person name="Aerts A."/>
            <person name="Arredondo F.D."/>
            <person name="Baxter L."/>
            <person name="Bensasson D."/>
            <person name="Beynon J.L."/>
            <person name="Chapman J."/>
            <person name="Damasceno C.M."/>
            <person name="Dorrance A.E."/>
            <person name="Dou D."/>
            <person name="Dickerman A.W."/>
            <person name="Dubchak I.L."/>
            <person name="Garbelotto M."/>
            <person name="Gijzen M."/>
            <person name="Gordon S.G."/>
            <person name="Govers F."/>
            <person name="Grunwald N.J."/>
            <person name="Huang W."/>
            <person name="Ivors K.L."/>
            <person name="Jones R.W."/>
            <person name="Kamoun S."/>
            <person name="Krampis K."/>
            <person name="Lamour K.H."/>
            <person name="Lee M.K."/>
            <person name="McDonald W.H."/>
            <person name="Medina M."/>
            <person name="Meijer H.J."/>
            <person name="Nordberg E.K."/>
            <person name="Maclean D.J."/>
            <person name="Ospina-Giraldo M.D."/>
            <person name="Morris P.F."/>
            <person name="Phuntumart V."/>
            <person name="Putnam N.H."/>
            <person name="Rash S."/>
            <person name="Rose J.K."/>
            <person name="Sakihama Y."/>
            <person name="Salamov A.A."/>
            <person name="Savidor A."/>
            <person name="Scheuring C.F."/>
            <person name="Smith B.M."/>
            <person name="Sobral B.W."/>
            <person name="Terry A."/>
            <person name="Torto-Alalibo T.A."/>
            <person name="Win J."/>
            <person name="Xu Z."/>
            <person name="Zhang H."/>
            <person name="Grigoriev I.V."/>
            <person name="Rokhsar D.S."/>
            <person name="Boore J.L."/>
        </authorList>
    </citation>
    <scope>NUCLEOTIDE SEQUENCE [LARGE SCALE GENOMIC DNA]</scope>
    <source>
        <strain evidence="2 3">P6497</strain>
    </source>
</reference>
<organism evidence="2 3">
    <name type="scientific">Phytophthora sojae (strain P6497)</name>
    <name type="common">Soybean stem and root rot agent</name>
    <name type="synonym">Phytophthora megasperma f. sp. glycines</name>
    <dbReference type="NCBI Taxonomy" id="1094619"/>
    <lineage>
        <taxon>Eukaryota</taxon>
        <taxon>Sar</taxon>
        <taxon>Stramenopiles</taxon>
        <taxon>Oomycota</taxon>
        <taxon>Peronosporomycetes</taxon>
        <taxon>Peronosporales</taxon>
        <taxon>Peronosporaceae</taxon>
        <taxon>Phytophthora</taxon>
    </lineage>
</organism>
<accession>G4YN83</accession>
<name>G4YN83_PHYSP</name>
<gene>
    <name evidence="2" type="ORF">PHYSODRAFT_250171</name>
</gene>
<evidence type="ECO:0000313" key="3">
    <source>
        <dbReference type="Proteomes" id="UP000002640"/>
    </source>
</evidence>
<proteinExistence type="predicted"/>
<feature type="compositionally biased region" description="Basic and acidic residues" evidence="1">
    <location>
        <begin position="128"/>
        <end position="153"/>
    </location>
</feature>
<evidence type="ECO:0000256" key="1">
    <source>
        <dbReference type="SAM" id="MobiDB-lite"/>
    </source>
</evidence>
<dbReference type="Proteomes" id="UP000002640">
    <property type="component" value="Unassembled WGS sequence"/>
</dbReference>
<evidence type="ECO:0000313" key="2">
    <source>
        <dbReference type="EMBL" id="EGZ30036.1"/>
    </source>
</evidence>
<protein>
    <submittedName>
        <fullName evidence="2">Uncharacterized protein</fullName>
    </submittedName>
</protein>
<dbReference type="EMBL" id="JH159151">
    <property type="protein sequence ID" value="EGZ30036.1"/>
    <property type="molecule type" value="Genomic_DNA"/>
</dbReference>
<feature type="region of interest" description="Disordered" evidence="1">
    <location>
        <begin position="1"/>
        <end position="57"/>
    </location>
</feature>
<feature type="compositionally biased region" description="Basic and acidic residues" evidence="1">
    <location>
        <begin position="203"/>
        <end position="226"/>
    </location>
</feature>
<dbReference type="AlphaFoldDB" id="G4YN83"/>
<dbReference type="STRING" id="1094619.G4YN83"/>
<feature type="compositionally biased region" description="Polar residues" evidence="1">
    <location>
        <begin position="32"/>
        <end position="46"/>
    </location>
</feature>
<dbReference type="InParanoid" id="G4YN83"/>
<keyword evidence="3" id="KW-1185">Reference proteome</keyword>
<sequence length="330" mass="36595">MEPLRRASGASARSDKSALSDVSFSRPDSPLLRQSDSFAESQQCSADPSAFLGFHVPPSAEEMDVALPKGPQPPSKKKTFKLVLDLGLDSTASGVRPLQSPANPFSELFAGDTQDEENLMAARPPMVAEKKETERKKNDSKKENMERKMEHVSPPKRRRPSEEEKEGDRSPSPPPTMLSSIEKEWRDHKQKVASGKAVTASGVKDREQEQEQESKVESNDETRLDDSLPGASAFSEYSEDLAPRVFQKFTASASSVETPGDNEKGEKNASVDGDKDHFDLSAYITGDSDRETDFEEDLDCTQKLEDDEENVDMDSKDVTRTLWARFHVHG</sequence>
<feature type="region of interest" description="Disordered" evidence="1">
    <location>
        <begin position="252"/>
        <end position="280"/>
    </location>
</feature>
<feature type="compositionally biased region" description="Basic and acidic residues" evidence="1">
    <location>
        <begin position="261"/>
        <end position="279"/>
    </location>
</feature>
<dbReference type="RefSeq" id="XP_009517311.1">
    <property type="nucleotide sequence ID" value="XM_009519016.1"/>
</dbReference>
<feature type="compositionally biased region" description="Basic and acidic residues" evidence="1">
    <location>
        <begin position="160"/>
        <end position="169"/>
    </location>
</feature>
<dbReference type="KEGG" id="psoj:PHYSODRAFT_250171"/>